<evidence type="ECO:0000256" key="4">
    <source>
        <dbReference type="ARBA" id="ARBA00023242"/>
    </source>
</evidence>
<feature type="region of interest" description="Disordered" evidence="6">
    <location>
        <begin position="422"/>
        <end position="572"/>
    </location>
</feature>
<dbReference type="AlphaFoldDB" id="A9VB16"/>
<dbReference type="GO" id="GO:1990269">
    <property type="term" value="F:RNA polymerase II C-terminal domain phosphoserine binding"/>
    <property type="evidence" value="ECO:0000318"/>
    <property type="project" value="GO_Central"/>
</dbReference>
<feature type="region of interest" description="Disordered" evidence="6">
    <location>
        <begin position="74"/>
        <end position="102"/>
    </location>
</feature>
<dbReference type="PROSITE" id="PS51360">
    <property type="entry name" value="PLUS3"/>
    <property type="match status" value="1"/>
</dbReference>
<evidence type="ECO:0000256" key="5">
    <source>
        <dbReference type="SAM" id="Coils"/>
    </source>
</evidence>
<feature type="compositionally biased region" description="Acidic residues" evidence="6">
    <location>
        <begin position="175"/>
        <end position="200"/>
    </location>
</feature>
<feature type="compositionally biased region" description="Polar residues" evidence="6">
    <location>
        <begin position="459"/>
        <end position="471"/>
    </location>
</feature>
<dbReference type="GO" id="GO:0016593">
    <property type="term" value="C:Cdc73/Paf1 complex"/>
    <property type="evidence" value="ECO:0000318"/>
    <property type="project" value="GO_Central"/>
</dbReference>
<dbReference type="eggNOG" id="KOG2402">
    <property type="taxonomic scope" value="Eukaryota"/>
</dbReference>
<dbReference type="InterPro" id="IPR004343">
    <property type="entry name" value="Plus-3_dom"/>
</dbReference>
<organism evidence="8 9">
    <name type="scientific">Monosiga brevicollis</name>
    <name type="common">Choanoflagellate</name>
    <dbReference type="NCBI Taxonomy" id="81824"/>
    <lineage>
        <taxon>Eukaryota</taxon>
        <taxon>Choanoflagellata</taxon>
        <taxon>Craspedida</taxon>
        <taxon>Salpingoecidae</taxon>
        <taxon>Monosiga</taxon>
    </lineage>
</organism>
<evidence type="ECO:0000259" key="7">
    <source>
        <dbReference type="PROSITE" id="PS51360"/>
    </source>
</evidence>
<dbReference type="KEGG" id="mbr:MONBRDRAFT_34337"/>
<dbReference type="SMART" id="SM00719">
    <property type="entry name" value="Plus3"/>
    <property type="match status" value="1"/>
</dbReference>
<dbReference type="SUPFAM" id="SSF159042">
    <property type="entry name" value="Plus3-like"/>
    <property type="match status" value="1"/>
</dbReference>
<protein>
    <recommendedName>
        <fullName evidence="7">Plus3 domain-containing protein</fullName>
    </recommendedName>
</protein>
<feature type="coiled-coil region" evidence="5">
    <location>
        <begin position="373"/>
        <end position="412"/>
    </location>
</feature>
<dbReference type="PANTHER" id="PTHR13115:SF8">
    <property type="entry name" value="RNA POLYMERASE-ASSOCIATED PROTEIN RTF1 HOMOLOG"/>
    <property type="match status" value="1"/>
</dbReference>
<reference evidence="8 9" key="1">
    <citation type="journal article" date="2008" name="Nature">
        <title>The genome of the choanoflagellate Monosiga brevicollis and the origin of metazoans.</title>
        <authorList>
            <consortium name="JGI Sequencing"/>
            <person name="King N."/>
            <person name="Westbrook M.J."/>
            <person name="Young S.L."/>
            <person name="Kuo A."/>
            <person name="Abedin M."/>
            <person name="Chapman J."/>
            <person name="Fairclough S."/>
            <person name="Hellsten U."/>
            <person name="Isogai Y."/>
            <person name="Letunic I."/>
            <person name="Marr M."/>
            <person name="Pincus D."/>
            <person name="Putnam N."/>
            <person name="Rokas A."/>
            <person name="Wright K.J."/>
            <person name="Zuzow R."/>
            <person name="Dirks W."/>
            <person name="Good M."/>
            <person name="Goodstein D."/>
            <person name="Lemons D."/>
            <person name="Li W."/>
            <person name="Lyons J.B."/>
            <person name="Morris A."/>
            <person name="Nichols S."/>
            <person name="Richter D.J."/>
            <person name="Salamov A."/>
            <person name="Bork P."/>
            <person name="Lim W.A."/>
            <person name="Manning G."/>
            <person name="Miller W.T."/>
            <person name="McGinnis W."/>
            <person name="Shapiro H."/>
            <person name="Tjian R."/>
            <person name="Grigoriev I.V."/>
            <person name="Rokhsar D."/>
        </authorList>
    </citation>
    <scope>NUCLEOTIDE SEQUENCE [LARGE SCALE GENOMIC DNA]</scope>
    <source>
        <strain evidence="9">MX1 / ATCC 50154</strain>
    </source>
</reference>
<evidence type="ECO:0000313" key="9">
    <source>
        <dbReference type="Proteomes" id="UP000001357"/>
    </source>
</evidence>
<evidence type="ECO:0000256" key="6">
    <source>
        <dbReference type="SAM" id="MobiDB-lite"/>
    </source>
</evidence>
<dbReference type="OMA" id="ISGCYAR"/>
<proteinExistence type="predicted"/>
<dbReference type="GeneID" id="5895199"/>
<dbReference type="Proteomes" id="UP000001357">
    <property type="component" value="Unassembled WGS sequence"/>
</dbReference>
<sequence>MHGLAADQLRAGARVRLPFHALRSNHMMCVCVCVCVCVCLGEALTSLSLKNLCIRSLSLLSRCQHLPAARGGKRAALHDSDDEEAAPVTKSTKGREEDDDAFDSDEEFVWKYDNDMMGDEADKEYLASLSELKREEILLKRSEEYERAKTYWERRRKRKLEQAKQSAKTGRTRADDDDEDAEASLEEDEAEEDSDYEESDVPARDDGAPVVEDEEDYIEATFEELESIRVSRHKLFTWAHEPFFEKTVLGLVVRVSIGVNHTTNVETYRMGIIESVERGRVYSLEKTKTDLHIRVRHGSDIKRFRMAYVSNKPIAHSEYVRWADATKRSDGSLVMRSHVKKKLEDLAHAKDYIHKGSDVAFIVASKKRVGVAAINKVAEKERLQRELARAELTGDKAEVDRLQEELDRVMVKQVQAYKMKEHHQAQVARVNERNRLDNRVKMQRRTDEERRLEQERLAKNSSVRRPTQPRISGSIKKLRQVHATGHVDAPKANPEPGTEQEPAKRDVPEIPAPVGPKVDLDDLDDLEIHAPSSGDPASVDKPTPAAGSSSNGATRKRGGIDLNAYKQKMGLF</sequence>
<dbReference type="Gene3D" id="3.90.70.200">
    <property type="entry name" value="Plus-3 domain"/>
    <property type="match status" value="1"/>
</dbReference>
<dbReference type="Pfam" id="PF03126">
    <property type="entry name" value="Plus-3"/>
    <property type="match status" value="1"/>
</dbReference>
<feature type="region of interest" description="Disordered" evidence="6">
    <location>
        <begin position="162"/>
        <end position="209"/>
    </location>
</feature>
<dbReference type="STRING" id="81824.A9VB16"/>
<evidence type="ECO:0000313" key="8">
    <source>
        <dbReference type="EMBL" id="EDQ85260.1"/>
    </source>
</evidence>
<feature type="compositionally biased region" description="Basic and acidic residues" evidence="6">
    <location>
        <begin position="422"/>
        <end position="458"/>
    </location>
</feature>
<dbReference type="FunCoup" id="A9VB16">
    <property type="interactions" value="1093"/>
</dbReference>
<keyword evidence="5" id="KW-0175">Coiled coil</keyword>
<keyword evidence="2" id="KW-0805">Transcription regulation</keyword>
<evidence type="ECO:0000256" key="2">
    <source>
        <dbReference type="ARBA" id="ARBA00023015"/>
    </source>
</evidence>
<keyword evidence="3" id="KW-0804">Transcription</keyword>
<dbReference type="EMBL" id="CH991575">
    <property type="protein sequence ID" value="EDQ85260.1"/>
    <property type="molecule type" value="Genomic_DNA"/>
</dbReference>
<evidence type="ECO:0000256" key="3">
    <source>
        <dbReference type="ARBA" id="ARBA00023163"/>
    </source>
</evidence>
<dbReference type="InterPro" id="IPR036128">
    <property type="entry name" value="Plus3-like_sf"/>
</dbReference>
<name>A9VB16_MONBE</name>
<dbReference type="PANTHER" id="PTHR13115">
    <property type="entry name" value="RNA POLYMERASE-ASSOCIATED PROTEIN RTF1 HOMOLOG"/>
    <property type="match status" value="1"/>
</dbReference>
<keyword evidence="9" id="KW-1185">Reference proteome</keyword>
<gene>
    <name evidence="8" type="ORF">MONBRDRAFT_34337</name>
</gene>
<dbReference type="RefSeq" id="XP_001749881.1">
    <property type="nucleotide sequence ID" value="XM_001749829.1"/>
</dbReference>
<dbReference type="InParanoid" id="A9VB16"/>
<evidence type="ECO:0000256" key="1">
    <source>
        <dbReference type="ARBA" id="ARBA00004123"/>
    </source>
</evidence>
<dbReference type="GO" id="GO:0003677">
    <property type="term" value="F:DNA binding"/>
    <property type="evidence" value="ECO:0007669"/>
    <property type="project" value="InterPro"/>
</dbReference>
<keyword evidence="4" id="KW-0539">Nucleus</keyword>
<accession>A9VB16</accession>
<comment type="subcellular location">
    <subcellularLocation>
        <location evidence="1">Nucleus</location>
    </subcellularLocation>
</comment>
<feature type="domain" description="Plus3" evidence="7">
    <location>
        <begin position="219"/>
        <end position="351"/>
    </location>
</feature>